<reference evidence="6 7" key="1">
    <citation type="submission" date="2017-09" db="EMBL/GenBank/DDBJ databases">
        <title>Bacterial strain isolated from the female urinary microbiota.</title>
        <authorList>
            <person name="Thomas-White K."/>
            <person name="Kumar N."/>
            <person name="Forster S."/>
            <person name="Putonti C."/>
            <person name="Lawley T."/>
            <person name="Wolfe A.J."/>
        </authorList>
    </citation>
    <scope>NUCLEOTIDE SEQUENCE [LARGE SCALE GENOMIC DNA]</scope>
    <source>
        <strain evidence="6 7">UMB0834</strain>
    </source>
</reference>
<evidence type="ECO:0000256" key="3">
    <source>
        <dbReference type="ARBA" id="ARBA00022801"/>
    </source>
</evidence>
<feature type="domain" description="Metallo-beta-lactamase" evidence="5">
    <location>
        <begin position="47"/>
        <end position="251"/>
    </location>
</feature>
<evidence type="ECO:0000256" key="1">
    <source>
        <dbReference type="ARBA" id="ARBA00007749"/>
    </source>
</evidence>
<gene>
    <name evidence="6" type="ORF">CJ235_04130</name>
</gene>
<comment type="caution">
    <text evidence="6">The sequence shown here is derived from an EMBL/GenBank/DDBJ whole genome shotgun (WGS) entry which is preliminary data.</text>
</comment>
<dbReference type="PANTHER" id="PTHR42978">
    <property type="entry name" value="QUORUM-QUENCHING LACTONASE YTNP-RELATED-RELATED"/>
    <property type="match status" value="1"/>
</dbReference>
<evidence type="ECO:0000313" key="6">
    <source>
        <dbReference type="EMBL" id="PMC19557.1"/>
    </source>
</evidence>
<dbReference type="SMART" id="SM00849">
    <property type="entry name" value="Lactamase_B"/>
    <property type="match status" value="1"/>
</dbReference>
<dbReference type="SUPFAM" id="SSF56281">
    <property type="entry name" value="Metallo-hydrolase/oxidoreductase"/>
    <property type="match status" value="1"/>
</dbReference>
<protein>
    <submittedName>
        <fullName evidence="6">MBL fold metallo-hydrolase</fullName>
    </submittedName>
</protein>
<evidence type="ECO:0000256" key="2">
    <source>
        <dbReference type="ARBA" id="ARBA00022723"/>
    </source>
</evidence>
<evidence type="ECO:0000259" key="5">
    <source>
        <dbReference type="SMART" id="SM00849"/>
    </source>
</evidence>
<comment type="similarity">
    <text evidence="1">Belongs to the metallo-beta-lactamase superfamily.</text>
</comment>
<accession>A0A2N6QIX7</accession>
<dbReference type="EMBL" id="PNGG01000002">
    <property type="protein sequence ID" value="PMC19557.1"/>
    <property type="molecule type" value="Genomic_DNA"/>
</dbReference>
<dbReference type="InterPro" id="IPR036866">
    <property type="entry name" value="RibonucZ/Hydroxyglut_hydro"/>
</dbReference>
<keyword evidence="3 6" id="KW-0378">Hydrolase</keyword>
<dbReference type="CDD" id="cd07728">
    <property type="entry name" value="YtnP-like_MBL-fold"/>
    <property type="match status" value="1"/>
</dbReference>
<dbReference type="Gene3D" id="3.60.15.10">
    <property type="entry name" value="Ribonuclease Z/Hydroxyacylglutathione hydrolase-like"/>
    <property type="match status" value="1"/>
</dbReference>
<dbReference type="InterPro" id="IPR001279">
    <property type="entry name" value="Metallo-B-lactamas"/>
</dbReference>
<evidence type="ECO:0000313" key="7">
    <source>
        <dbReference type="Proteomes" id="UP000235748"/>
    </source>
</evidence>
<dbReference type="RefSeq" id="WP_070502856.1">
    <property type="nucleotide sequence ID" value="NZ_JALCYA010000001.1"/>
</dbReference>
<keyword evidence="4" id="KW-0862">Zinc</keyword>
<organism evidence="6 7">
    <name type="scientific">Staphylococcus pettenkoferi</name>
    <dbReference type="NCBI Taxonomy" id="170573"/>
    <lineage>
        <taxon>Bacteria</taxon>
        <taxon>Bacillati</taxon>
        <taxon>Bacillota</taxon>
        <taxon>Bacilli</taxon>
        <taxon>Bacillales</taxon>
        <taxon>Staphylococcaceae</taxon>
        <taxon>Staphylococcus</taxon>
    </lineage>
</organism>
<dbReference type="PANTHER" id="PTHR42978:SF6">
    <property type="entry name" value="QUORUM-QUENCHING LACTONASE YTNP-RELATED"/>
    <property type="match status" value="1"/>
</dbReference>
<keyword evidence="2" id="KW-0479">Metal-binding</keyword>
<proteinExistence type="inferred from homology"/>
<dbReference type="Proteomes" id="UP000235748">
    <property type="component" value="Unassembled WGS sequence"/>
</dbReference>
<dbReference type="Pfam" id="PF00753">
    <property type="entry name" value="Lactamase_B"/>
    <property type="match status" value="1"/>
</dbReference>
<evidence type="ECO:0000256" key="4">
    <source>
        <dbReference type="ARBA" id="ARBA00022833"/>
    </source>
</evidence>
<dbReference type="GO" id="GO:0046872">
    <property type="term" value="F:metal ion binding"/>
    <property type="evidence" value="ECO:0007669"/>
    <property type="project" value="UniProtKB-KW"/>
</dbReference>
<name>A0A2N6QIX7_9STAP</name>
<dbReference type="AlphaFoldDB" id="A0A2N6QIX7"/>
<dbReference type="STRING" id="170573.GCA_001076995_01501"/>
<dbReference type="GO" id="GO:0016787">
    <property type="term" value="F:hydrolase activity"/>
    <property type="evidence" value="ECO:0007669"/>
    <property type="project" value="UniProtKB-KW"/>
</dbReference>
<dbReference type="InterPro" id="IPR051013">
    <property type="entry name" value="MBL_superfamily_lactonases"/>
</dbReference>
<sequence length="279" mass="32307">MKLGQFTIHYLDGGYTHMDGGAIFGVVPKPLWSRKIESNDKNQIPQPTHPLLIQTHDVNIIVDTGIGKGKLTDKQLRNYGVSNESRLIEDLEKHQLKPEDIDMVLMTHMHFDHATGLTDSEGHAVFPNATHYIQQDEWEEFLNPNIRSQATYWAMNQGDYQERLKLYQDAVEPYPGIKMIHTGGHSFGHSIITFESEGERAVHMADIFPTHAHLNPLWVTAYDDYPMDSISEKQHYIQQFINEETWFLYYHDPMYFAVKFNSEDGKTIESSIMREHTDQ</sequence>